<dbReference type="Proteomes" id="UP000011922">
    <property type="component" value="Unassembled WGS sequence"/>
</dbReference>
<protein>
    <submittedName>
        <fullName evidence="1">Uncharacterized protein</fullName>
    </submittedName>
</protein>
<comment type="caution">
    <text evidence="1">The sequence shown here is derived from an EMBL/GenBank/DDBJ whole genome shotgun (WGS) entry which is preliminary data.</text>
</comment>
<sequence>MKQIIWRVFRLGFAAITPEMTMGSATAWESLTGDLRDEQTAGGGDS</sequence>
<accession>M5PZD1</accession>
<evidence type="ECO:0000313" key="2">
    <source>
        <dbReference type="Proteomes" id="UP000011922"/>
    </source>
</evidence>
<proteinExistence type="predicted"/>
<name>M5PZD1_DESAF</name>
<dbReference type="AlphaFoldDB" id="M5PZD1"/>
<gene>
    <name evidence="1" type="ORF">PCS_03583</name>
</gene>
<evidence type="ECO:0000313" key="1">
    <source>
        <dbReference type="EMBL" id="EMG35756.1"/>
    </source>
</evidence>
<reference evidence="1 2" key="1">
    <citation type="journal article" date="2013" name="Genome Announc.">
        <title>Draft Genome Sequence for Desulfovibrio africanus Strain PCS.</title>
        <authorList>
            <person name="Brown S.D."/>
            <person name="Utturkar S.M."/>
            <person name="Arkin A.P."/>
            <person name="Deutschbauer A.M."/>
            <person name="Elias D.A."/>
            <person name="Hazen T.C."/>
            <person name="Chakraborty R."/>
        </authorList>
    </citation>
    <scope>NUCLEOTIDE SEQUENCE [LARGE SCALE GENOMIC DNA]</scope>
    <source>
        <strain evidence="1 2">PCS</strain>
    </source>
</reference>
<dbReference type="EMBL" id="AOSV01000040">
    <property type="protein sequence ID" value="EMG35756.1"/>
    <property type="molecule type" value="Genomic_DNA"/>
</dbReference>
<organism evidence="1 2">
    <name type="scientific">Desulfocurvibacter africanus PCS</name>
    <dbReference type="NCBI Taxonomy" id="1262666"/>
    <lineage>
        <taxon>Bacteria</taxon>
        <taxon>Pseudomonadati</taxon>
        <taxon>Thermodesulfobacteriota</taxon>
        <taxon>Desulfovibrionia</taxon>
        <taxon>Desulfovibrionales</taxon>
        <taxon>Desulfovibrionaceae</taxon>
        <taxon>Desulfocurvibacter</taxon>
    </lineage>
</organism>